<dbReference type="EMBL" id="BARU01007448">
    <property type="protein sequence ID" value="GAH45259.1"/>
    <property type="molecule type" value="Genomic_DNA"/>
</dbReference>
<reference evidence="1" key="1">
    <citation type="journal article" date="2014" name="Front. Microbiol.">
        <title>High frequency of phylogenetically diverse reductive dehalogenase-homologous genes in deep subseafloor sedimentary metagenomes.</title>
        <authorList>
            <person name="Kawai M."/>
            <person name="Futagami T."/>
            <person name="Toyoda A."/>
            <person name="Takaki Y."/>
            <person name="Nishi S."/>
            <person name="Hori S."/>
            <person name="Arai W."/>
            <person name="Tsubouchi T."/>
            <person name="Morono Y."/>
            <person name="Uchiyama I."/>
            <person name="Ito T."/>
            <person name="Fujiyama A."/>
            <person name="Inagaki F."/>
            <person name="Takami H."/>
        </authorList>
    </citation>
    <scope>NUCLEOTIDE SEQUENCE</scope>
    <source>
        <strain evidence="1">Expedition CK06-06</strain>
    </source>
</reference>
<comment type="caution">
    <text evidence="1">The sequence shown here is derived from an EMBL/GenBank/DDBJ whole genome shotgun (WGS) entry which is preliminary data.</text>
</comment>
<sequence>MKILKITNKEEFIKLSEFEPRIKELNVQKLNRPYLFMKKGVKDNNFHSKLINKYPNKIRLKKVINTILEHNHRKRINKLNLSENCKDWIDKILNSNLNNIQNYLGFLLRDFTNHMNTRMREAGKYVIAIIFENQILIVHSIFGKSTITPNCNVIERIFF</sequence>
<name>X1GUH0_9ZZZZ</name>
<organism evidence="1">
    <name type="scientific">marine sediment metagenome</name>
    <dbReference type="NCBI Taxonomy" id="412755"/>
    <lineage>
        <taxon>unclassified sequences</taxon>
        <taxon>metagenomes</taxon>
        <taxon>ecological metagenomes</taxon>
    </lineage>
</organism>
<accession>X1GUH0</accession>
<protein>
    <submittedName>
        <fullName evidence="1">Uncharacterized protein</fullName>
    </submittedName>
</protein>
<gene>
    <name evidence="1" type="ORF">S03H2_14668</name>
</gene>
<evidence type="ECO:0000313" key="1">
    <source>
        <dbReference type="EMBL" id="GAH45259.1"/>
    </source>
</evidence>
<dbReference type="AlphaFoldDB" id="X1GUH0"/>
<proteinExistence type="predicted"/>